<evidence type="ECO:0000313" key="2">
    <source>
        <dbReference type="EnsemblMetazoa" id="GPPI012707-PA"/>
    </source>
</evidence>
<reference evidence="3" key="1">
    <citation type="submission" date="2015-01" db="EMBL/GenBank/DDBJ databases">
        <authorList>
            <person name="Aksoy S."/>
            <person name="Warren W."/>
            <person name="Wilson R.K."/>
        </authorList>
    </citation>
    <scope>NUCLEOTIDE SEQUENCE [LARGE SCALE GENOMIC DNA]</scope>
    <source>
        <strain evidence="3">IAEA</strain>
    </source>
</reference>
<evidence type="ECO:0000313" key="3">
    <source>
        <dbReference type="Proteomes" id="UP000092460"/>
    </source>
</evidence>
<dbReference type="VEuPathDB" id="VectorBase:GPPI012707"/>
<dbReference type="EnsemblMetazoa" id="GPPI012707-RA">
    <property type="protein sequence ID" value="GPPI012707-PA"/>
    <property type="gene ID" value="GPPI012707"/>
</dbReference>
<evidence type="ECO:0000256" key="1">
    <source>
        <dbReference type="SAM" id="Phobius"/>
    </source>
</evidence>
<sequence>MRDQAATAGTMIMIHDDWGKLTQRCVNTHQGIRKVRVSLIYVNSVINLFLWVWLCQSGRLPHLVVTAVIGNLHSGSPMMMAPLAHTVSTNQIQRFSDDRGRVEAIIMEKITLQSLISTMIRSLTV</sequence>
<dbReference type="AlphaFoldDB" id="A0A1B0AYA3"/>
<accession>A0A1B0AYA3</accession>
<proteinExistence type="predicted"/>
<organism evidence="2 3">
    <name type="scientific">Glossina palpalis gambiensis</name>
    <dbReference type="NCBI Taxonomy" id="67801"/>
    <lineage>
        <taxon>Eukaryota</taxon>
        <taxon>Metazoa</taxon>
        <taxon>Ecdysozoa</taxon>
        <taxon>Arthropoda</taxon>
        <taxon>Hexapoda</taxon>
        <taxon>Insecta</taxon>
        <taxon>Pterygota</taxon>
        <taxon>Neoptera</taxon>
        <taxon>Endopterygota</taxon>
        <taxon>Diptera</taxon>
        <taxon>Brachycera</taxon>
        <taxon>Muscomorpha</taxon>
        <taxon>Hippoboscoidea</taxon>
        <taxon>Glossinidae</taxon>
        <taxon>Glossina</taxon>
    </lineage>
</organism>
<keyword evidence="1" id="KW-0812">Transmembrane</keyword>
<keyword evidence="3" id="KW-1185">Reference proteome</keyword>
<name>A0A1B0AYA3_9MUSC</name>
<keyword evidence="1" id="KW-0472">Membrane</keyword>
<dbReference type="Proteomes" id="UP000092460">
    <property type="component" value="Unassembled WGS sequence"/>
</dbReference>
<reference evidence="2" key="2">
    <citation type="submission" date="2020-05" db="UniProtKB">
        <authorList>
            <consortium name="EnsemblMetazoa"/>
        </authorList>
    </citation>
    <scope>IDENTIFICATION</scope>
    <source>
        <strain evidence="2">IAEA</strain>
    </source>
</reference>
<protein>
    <submittedName>
        <fullName evidence="2">Uncharacterized protein</fullName>
    </submittedName>
</protein>
<keyword evidence="1" id="KW-1133">Transmembrane helix</keyword>
<dbReference type="EMBL" id="JXJN01005587">
    <property type="status" value="NOT_ANNOTATED_CDS"/>
    <property type="molecule type" value="Genomic_DNA"/>
</dbReference>
<feature type="transmembrane region" description="Helical" evidence="1">
    <location>
        <begin position="37"/>
        <end position="54"/>
    </location>
</feature>